<accession>A0A2G8LGT8</accession>
<keyword evidence="3" id="KW-1185">Reference proteome</keyword>
<evidence type="ECO:0000313" key="2">
    <source>
        <dbReference type="EMBL" id="PIK59442.1"/>
    </source>
</evidence>
<proteinExistence type="predicted"/>
<dbReference type="EMBL" id="MRZV01000083">
    <property type="protein sequence ID" value="PIK59442.1"/>
    <property type="molecule type" value="Genomic_DNA"/>
</dbReference>
<reference evidence="2 3" key="1">
    <citation type="journal article" date="2017" name="PLoS Biol.">
        <title>The sea cucumber genome provides insights into morphological evolution and visceral regeneration.</title>
        <authorList>
            <person name="Zhang X."/>
            <person name="Sun L."/>
            <person name="Yuan J."/>
            <person name="Sun Y."/>
            <person name="Gao Y."/>
            <person name="Zhang L."/>
            <person name="Li S."/>
            <person name="Dai H."/>
            <person name="Hamel J.F."/>
            <person name="Liu C."/>
            <person name="Yu Y."/>
            <person name="Liu S."/>
            <person name="Lin W."/>
            <person name="Guo K."/>
            <person name="Jin S."/>
            <person name="Xu P."/>
            <person name="Storey K.B."/>
            <person name="Huan P."/>
            <person name="Zhang T."/>
            <person name="Zhou Y."/>
            <person name="Zhang J."/>
            <person name="Lin C."/>
            <person name="Li X."/>
            <person name="Xing L."/>
            <person name="Huo D."/>
            <person name="Sun M."/>
            <person name="Wang L."/>
            <person name="Mercier A."/>
            <person name="Li F."/>
            <person name="Yang H."/>
            <person name="Xiang J."/>
        </authorList>
    </citation>
    <scope>NUCLEOTIDE SEQUENCE [LARGE SCALE GENOMIC DNA]</scope>
    <source>
        <strain evidence="2">Shaxun</strain>
        <tissue evidence="2">Muscle</tissue>
    </source>
</reference>
<dbReference type="AlphaFoldDB" id="A0A2G8LGT8"/>
<organism evidence="2 3">
    <name type="scientific">Stichopus japonicus</name>
    <name type="common">Sea cucumber</name>
    <dbReference type="NCBI Taxonomy" id="307972"/>
    <lineage>
        <taxon>Eukaryota</taxon>
        <taxon>Metazoa</taxon>
        <taxon>Echinodermata</taxon>
        <taxon>Eleutherozoa</taxon>
        <taxon>Echinozoa</taxon>
        <taxon>Holothuroidea</taxon>
        <taxon>Aspidochirotacea</taxon>
        <taxon>Aspidochirotida</taxon>
        <taxon>Stichopodidae</taxon>
        <taxon>Apostichopus</taxon>
    </lineage>
</organism>
<feature type="compositionally biased region" description="Basic and acidic residues" evidence="1">
    <location>
        <begin position="15"/>
        <end position="24"/>
    </location>
</feature>
<gene>
    <name evidence="2" type="ORF">BSL78_03655</name>
</gene>
<name>A0A2G8LGT8_STIJA</name>
<feature type="compositionally biased region" description="Polar residues" evidence="1">
    <location>
        <begin position="1"/>
        <end position="13"/>
    </location>
</feature>
<feature type="region of interest" description="Disordered" evidence="1">
    <location>
        <begin position="1"/>
        <end position="174"/>
    </location>
</feature>
<feature type="compositionally biased region" description="Basic and acidic residues" evidence="1">
    <location>
        <begin position="114"/>
        <end position="126"/>
    </location>
</feature>
<comment type="caution">
    <text evidence="2">The sequence shown here is derived from an EMBL/GenBank/DDBJ whole genome shotgun (WGS) entry which is preliminary data.</text>
</comment>
<protein>
    <submittedName>
        <fullName evidence="2">Uncharacterized protein</fullName>
    </submittedName>
</protein>
<evidence type="ECO:0000313" key="3">
    <source>
        <dbReference type="Proteomes" id="UP000230750"/>
    </source>
</evidence>
<evidence type="ECO:0000256" key="1">
    <source>
        <dbReference type="SAM" id="MobiDB-lite"/>
    </source>
</evidence>
<sequence length="239" mass="26317">MNPSGSNAPQVVRTSEGERGQVKEEQEEVGTCEDVGSHQLVENQSEQPPEANPAGTTLRKRTNVSKRSSEEEGTMIPLKHDDLERSVVRKDQEVKPVSGKHVTEDASEITKISVIDEDHPDNRGEKGEDEADKQGSDITAIKVKVMGKQRKGNPSKAKVEDDEDHDEVEPGCGGPCGTKWKEHHFEFELDVSALQERAAERAERLAEQAKEYASRLVDTSGRSRRQLGVCSLTTYSPSG</sequence>
<dbReference type="Proteomes" id="UP000230750">
    <property type="component" value="Unassembled WGS sequence"/>
</dbReference>
<feature type="compositionally biased region" description="Basic and acidic residues" evidence="1">
    <location>
        <begin position="78"/>
        <end position="94"/>
    </location>
</feature>
<feature type="compositionally biased region" description="Acidic residues" evidence="1">
    <location>
        <begin position="160"/>
        <end position="169"/>
    </location>
</feature>